<dbReference type="Proteomes" id="UP001295469">
    <property type="component" value="Chromosome C07"/>
</dbReference>
<dbReference type="EMBL" id="HG994371">
    <property type="protein sequence ID" value="CAF2031887.1"/>
    <property type="molecule type" value="Genomic_DNA"/>
</dbReference>
<reference evidence="1" key="1">
    <citation type="submission" date="2021-01" db="EMBL/GenBank/DDBJ databases">
        <authorList>
            <consortium name="Genoscope - CEA"/>
            <person name="William W."/>
        </authorList>
    </citation>
    <scope>NUCLEOTIDE SEQUENCE</scope>
</reference>
<sequence>MVRSGNAMGEERRRRHRSTVVEVLPPGNLDGFRHRYDELHSYLQKLYTNLYPFYHHDSLFVLIFF</sequence>
<name>A0A816NDI8_BRANA</name>
<proteinExistence type="predicted"/>
<protein>
    <submittedName>
        <fullName evidence="1">(rape) hypothetical protein</fullName>
    </submittedName>
</protein>
<gene>
    <name evidence="1" type="ORF">DARMORV10_C07P60080.1</name>
</gene>
<organism evidence="1">
    <name type="scientific">Brassica napus</name>
    <name type="common">Rape</name>
    <dbReference type="NCBI Taxonomy" id="3708"/>
    <lineage>
        <taxon>Eukaryota</taxon>
        <taxon>Viridiplantae</taxon>
        <taxon>Streptophyta</taxon>
        <taxon>Embryophyta</taxon>
        <taxon>Tracheophyta</taxon>
        <taxon>Spermatophyta</taxon>
        <taxon>Magnoliopsida</taxon>
        <taxon>eudicotyledons</taxon>
        <taxon>Gunneridae</taxon>
        <taxon>Pentapetalae</taxon>
        <taxon>rosids</taxon>
        <taxon>malvids</taxon>
        <taxon>Brassicales</taxon>
        <taxon>Brassicaceae</taxon>
        <taxon>Brassiceae</taxon>
        <taxon>Brassica</taxon>
    </lineage>
</organism>
<accession>A0A816NDI8</accession>
<evidence type="ECO:0000313" key="1">
    <source>
        <dbReference type="EMBL" id="CAF2031887.1"/>
    </source>
</evidence>
<dbReference type="AlphaFoldDB" id="A0A816NDI8"/>